<dbReference type="PANTHER" id="PTHR12786:SF1">
    <property type="entry name" value="SPLICING REGULATOR SDE2"/>
    <property type="match status" value="1"/>
</dbReference>
<evidence type="ECO:0000313" key="13">
    <source>
        <dbReference type="EMBL" id="KAK1738378.1"/>
    </source>
</evidence>
<dbReference type="Gene3D" id="2.60.120.920">
    <property type="match status" value="1"/>
</dbReference>
<keyword evidence="14" id="KW-1185">Reference proteome</keyword>
<evidence type="ECO:0000256" key="4">
    <source>
        <dbReference type="ARBA" id="ARBA00022490"/>
    </source>
</evidence>
<dbReference type="InterPro" id="IPR053822">
    <property type="entry name" value="SDE2-like_dom"/>
</dbReference>
<comment type="subcellular location">
    <subcellularLocation>
        <location evidence="2">Cytoplasm</location>
    </subcellularLocation>
    <subcellularLocation>
        <location evidence="1">Nucleus</location>
    </subcellularLocation>
</comment>
<feature type="domain" description="SPRY" evidence="10">
    <location>
        <begin position="397"/>
        <end position="533"/>
    </location>
</feature>
<dbReference type="InterPro" id="IPR025086">
    <property type="entry name" value="SDE2/SF3A3_SAP"/>
</dbReference>
<reference evidence="13" key="1">
    <citation type="submission" date="2023-06" db="EMBL/GenBank/DDBJ databases">
        <title>Survivors Of The Sea: Transcriptome response of Skeletonema marinoi to long-term dormancy.</title>
        <authorList>
            <person name="Pinder M.I.M."/>
            <person name="Kourtchenko O."/>
            <person name="Robertson E.K."/>
            <person name="Larsson T."/>
            <person name="Maumus F."/>
            <person name="Osuna-Cruz C.M."/>
            <person name="Vancaester E."/>
            <person name="Stenow R."/>
            <person name="Vandepoele K."/>
            <person name="Ploug H."/>
            <person name="Bruchert V."/>
            <person name="Godhe A."/>
            <person name="Topel M."/>
        </authorList>
    </citation>
    <scope>NUCLEOTIDE SEQUENCE</scope>
    <source>
        <strain evidence="13">R05AC</strain>
    </source>
</reference>
<feature type="compositionally biased region" description="Basic and acidic residues" evidence="9">
    <location>
        <begin position="554"/>
        <end position="585"/>
    </location>
</feature>
<dbReference type="PANTHER" id="PTHR12786">
    <property type="entry name" value="SPLICING FACTOR SF3A-RELATED"/>
    <property type="match status" value="1"/>
</dbReference>
<protein>
    <submittedName>
        <fullName evidence="13">Splicing regulator SDE2</fullName>
    </submittedName>
</protein>
<keyword evidence="6" id="KW-0508">mRNA splicing</keyword>
<sequence>MAASCTTEPCCGLPHSEYHELLVTYEGPLHPASKHSRNKTLCIRLPHSGVDETSTPYVSEQHVLASLSERLGWPASMLCIDGSSSGSSSILFPTQSFLLSGEEENNVASTTLMHQHHPLTAKIHPRHTLIRGGKGGFGTLLKGQSKQAGAKTTLDFGACRDLSGRRLRHVNDEVKLRKWRELQQKREKGEEVDELAALKTESGIRNWHLMVPSWSDGAAFTNKGKRKHERQLEREVRSWQSKEERANRQKEEKKMEQEWAVMEYVRRGEVESARVSADNMKEGILAHLKKRKLEKQEISQPITAAGLVSTDANNSEIEQDLIMDKDGNSSASSLITLSGEMSVVDVPHSEQTTKLQGRNDVKQIRIQSESDFATVGVLLDAAKLKETPNQGIHIEYTIQTAGLAQIGWIRVPTTSKDDVEIFLPNSDTGDGVGDDNVSFGYDGSRKLKFNGGTDTAYGSVQGSKEKELVEWNAGDILASWCRRSTDGNTIEIGYLLNGNDLGVAFSIAAGSNDFGYYPALSLNLGEVVDINLGPEFSHDVKEGCVGVSHLSKTSSDESHEEGVSSKPEAKSYDDAPPQKRPRDEDSMTMSRPASANATAAIDTFDLNNCSSVQELLKLGSDRLKSILLSMGIKCGGTPEQRADRLFSLKGLRREDYPQKVRGKNFIL</sequence>
<evidence type="ECO:0000259" key="11">
    <source>
        <dbReference type="Pfam" id="PF13297"/>
    </source>
</evidence>
<organism evidence="13 14">
    <name type="scientific">Skeletonema marinoi</name>
    <dbReference type="NCBI Taxonomy" id="267567"/>
    <lineage>
        <taxon>Eukaryota</taxon>
        <taxon>Sar</taxon>
        <taxon>Stramenopiles</taxon>
        <taxon>Ochrophyta</taxon>
        <taxon>Bacillariophyta</taxon>
        <taxon>Coscinodiscophyceae</taxon>
        <taxon>Thalassiosirophycidae</taxon>
        <taxon>Thalassiosirales</taxon>
        <taxon>Skeletonemataceae</taxon>
        <taxon>Skeletonema</taxon>
        <taxon>Skeletonema marinoi-dohrnii complex</taxon>
    </lineage>
</organism>
<evidence type="ECO:0000256" key="1">
    <source>
        <dbReference type="ARBA" id="ARBA00004123"/>
    </source>
</evidence>
<feature type="domain" description="SDE2-like" evidence="12">
    <location>
        <begin position="132"/>
        <end position="193"/>
    </location>
</feature>
<feature type="compositionally biased region" description="Basic and acidic residues" evidence="9">
    <location>
        <begin position="230"/>
        <end position="251"/>
    </location>
</feature>
<dbReference type="GO" id="GO:0006397">
    <property type="term" value="P:mRNA processing"/>
    <property type="evidence" value="ECO:0007669"/>
    <property type="project" value="UniProtKB-KW"/>
</dbReference>
<dbReference type="GO" id="GO:0005634">
    <property type="term" value="C:nucleus"/>
    <property type="evidence" value="ECO:0007669"/>
    <property type="project" value="UniProtKB-SubCell"/>
</dbReference>
<accession>A0AAD8Y382</accession>
<proteinExistence type="inferred from homology"/>
<feature type="domain" description="SDE2/SF3A3 SAP" evidence="11">
    <location>
        <begin position="591"/>
        <end position="660"/>
    </location>
</feature>
<dbReference type="AlphaFoldDB" id="A0AAD8Y382"/>
<keyword evidence="8" id="KW-0131">Cell cycle</keyword>
<comment type="caution">
    <text evidence="13">The sequence shown here is derived from an EMBL/GenBank/DDBJ whole genome shotgun (WGS) entry which is preliminary data.</text>
</comment>
<comment type="similarity">
    <text evidence="3">Belongs to the SDE2 family.</text>
</comment>
<dbReference type="InterPro" id="IPR051421">
    <property type="entry name" value="RNA_Proc_DNA_Dmg_Regulator"/>
</dbReference>
<dbReference type="InterPro" id="IPR043136">
    <property type="entry name" value="B30.2/SPRY_sf"/>
</dbReference>
<evidence type="ECO:0000256" key="9">
    <source>
        <dbReference type="SAM" id="MobiDB-lite"/>
    </source>
</evidence>
<keyword evidence="5" id="KW-0507">mRNA processing</keyword>
<evidence type="ECO:0000256" key="7">
    <source>
        <dbReference type="ARBA" id="ARBA00023242"/>
    </source>
</evidence>
<evidence type="ECO:0000256" key="2">
    <source>
        <dbReference type="ARBA" id="ARBA00004496"/>
    </source>
</evidence>
<evidence type="ECO:0000256" key="5">
    <source>
        <dbReference type="ARBA" id="ARBA00022664"/>
    </source>
</evidence>
<evidence type="ECO:0000256" key="8">
    <source>
        <dbReference type="ARBA" id="ARBA00023306"/>
    </source>
</evidence>
<dbReference type="Proteomes" id="UP001224775">
    <property type="component" value="Unassembled WGS sequence"/>
</dbReference>
<dbReference type="GO" id="GO:0005737">
    <property type="term" value="C:cytoplasm"/>
    <property type="evidence" value="ECO:0007669"/>
    <property type="project" value="UniProtKB-SubCell"/>
</dbReference>
<evidence type="ECO:0000256" key="3">
    <source>
        <dbReference type="ARBA" id="ARBA00008726"/>
    </source>
</evidence>
<evidence type="ECO:0000313" key="14">
    <source>
        <dbReference type="Proteomes" id="UP001224775"/>
    </source>
</evidence>
<keyword evidence="7" id="KW-0539">Nucleus</keyword>
<dbReference type="Pfam" id="PF00622">
    <property type="entry name" value="SPRY"/>
    <property type="match status" value="1"/>
</dbReference>
<feature type="region of interest" description="Disordered" evidence="9">
    <location>
        <begin position="220"/>
        <end position="251"/>
    </location>
</feature>
<evidence type="ECO:0000256" key="6">
    <source>
        <dbReference type="ARBA" id="ARBA00023187"/>
    </source>
</evidence>
<name>A0AAD8Y382_9STRA</name>
<dbReference type="Pfam" id="PF13297">
    <property type="entry name" value="SDE2_2C"/>
    <property type="match status" value="1"/>
</dbReference>
<dbReference type="InterPro" id="IPR003877">
    <property type="entry name" value="SPRY_dom"/>
</dbReference>
<dbReference type="EMBL" id="JATAAI010000021">
    <property type="protein sequence ID" value="KAK1738378.1"/>
    <property type="molecule type" value="Genomic_DNA"/>
</dbReference>
<evidence type="ECO:0000259" key="10">
    <source>
        <dbReference type="Pfam" id="PF00622"/>
    </source>
</evidence>
<dbReference type="Pfam" id="PF22782">
    <property type="entry name" value="SDE2"/>
    <property type="match status" value="1"/>
</dbReference>
<evidence type="ECO:0000259" key="12">
    <source>
        <dbReference type="Pfam" id="PF22782"/>
    </source>
</evidence>
<feature type="region of interest" description="Disordered" evidence="9">
    <location>
        <begin position="550"/>
        <end position="594"/>
    </location>
</feature>
<dbReference type="GO" id="GO:0008380">
    <property type="term" value="P:RNA splicing"/>
    <property type="evidence" value="ECO:0007669"/>
    <property type="project" value="UniProtKB-KW"/>
</dbReference>
<keyword evidence="4" id="KW-0963">Cytoplasm</keyword>
<gene>
    <name evidence="13" type="ORF">QTG54_011047</name>
</gene>